<dbReference type="AlphaFoldDB" id="T0Z4M4"/>
<dbReference type="Gene3D" id="3.40.50.300">
    <property type="entry name" value="P-loop containing nucleotide triphosphate hydrolases"/>
    <property type="match status" value="1"/>
</dbReference>
<dbReference type="InterPro" id="IPR003593">
    <property type="entry name" value="AAA+_ATPase"/>
</dbReference>
<dbReference type="CDD" id="cd00009">
    <property type="entry name" value="AAA"/>
    <property type="match status" value="1"/>
</dbReference>
<feature type="domain" description="AAA+ ATPase" evidence="1">
    <location>
        <begin position="89"/>
        <end position="219"/>
    </location>
</feature>
<name>T0Z4M4_9ZZZZ</name>
<accession>T0Z4M4</accession>
<organism evidence="2">
    <name type="scientific">mine drainage metagenome</name>
    <dbReference type="NCBI Taxonomy" id="410659"/>
    <lineage>
        <taxon>unclassified sequences</taxon>
        <taxon>metagenomes</taxon>
        <taxon>ecological metagenomes</taxon>
    </lineage>
</organism>
<dbReference type="EMBL" id="AUZX01011507">
    <property type="protein sequence ID" value="EQD43001.1"/>
    <property type="molecule type" value="Genomic_DNA"/>
</dbReference>
<evidence type="ECO:0000259" key="1">
    <source>
        <dbReference type="SMART" id="SM00382"/>
    </source>
</evidence>
<sequence length="938" mass="102185">RSRSHDLFRLCNRWMAERGGADLAGLRHALMQEHVGLVAPPLYADDIRALQNHSDEIARALTRYESIDQGARTIQIPRECQNAVLAAAAGGSLLIIGEPGAGKSAVINTLARELRQRGDVVELAVDRYNVNDLDDLRVELGLRNDVVKVLEAWDGSTDGWLIIDALDATRGGRGEGAFRVLIEHVLALKGRWRVVASIRTFDLRMGIRFRELFLGRPPDKAYSDPSFATVRHVLVPPWSPTEFAQVLIQAPELGRALAGAPAKLRQLAEVPFNTRLINELLQSGVVANTLRNLANQAGLLRLYWDHRIASLGASAEACLHRVVSSMVEARALRAPTAIAAGAYPNALDALCVQGVLIRVENGRYVQFRHHLLFDYVASLLLLDMDGIVSGRSTFPKSEAKGLMLAPALGFLLQELWVSETDRNRYWTASEQIVGDSLGDPVLRSAAGRLSAELPEAAADTLALARHVESDNAQAISTLGHVIAALAVRLEDDSREEDPKVPLAPWVALAGKLAGNVRRTSLVLRFLVHLLINTAKPPQVSSEIGVAARALLRDAFDHQERGARTASLIPFVVATFATDPVASRALLEVIFDPPHFAAHNWEDVPALCREIGKLAEATPDFVARIYAKTYAGSADSDVVTRMGDSRILSLTSNARQDYSMALYSLSEFFPALLRSHPAEAVEALVGAVEAYVARAHPNHMGEERDITARLLGDRTVQLKPDMSHIWASDPDSQYAQDGPALVAKFTTTLIALPKDAALFAAEQLASKAALAILWSRLFFAAVRRDDGLVDLLWPMAASEAWLVLPDTRKDAIDVVAAGYARRTNAEKDALERAVFAFDLSQFVDPSAAKKALLDRLFSAIGADQLVTEEARSHLASAPAEAHHGNERLYRLNISSRRLGTFDRIRDLAPSLPANATMMAAIEAAQAYFGLEPGQSAKPE</sequence>
<proteinExistence type="predicted"/>
<comment type="caution">
    <text evidence="2">The sequence shown here is derived from an EMBL/GenBank/DDBJ whole genome shotgun (WGS) entry which is preliminary data.</text>
</comment>
<evidence type="ECO:0000313" key="2">
    <source>
        <dbReference type="EMBL" id="EQD43001.1"/>
    </source>
</evidence>
<protein>
    <submittedName>
        <fullName evidence="2">ATPase, AAA+ type, core domain protein</fullName>
    </submittedName>
</protein>
<dbReference type="SMART" id="SM00382">
    <property type="entry name" value="AAA"/>
    <property type="match status" value="1"/>
</dbReference>
<dbReference type="SUPFAM" id="SSF52540">
    <property type="entry name" value="P-loop containing nucleoside triphosphate hydrolases"/>
    <property type="match status" value="1"/>
</dbReference>
<feature type="non-terminal residue" evidence="2">
    <location>
        <position position="1"/>
    </location>
</feature>
<reference evidence="2" key="1">
    <citation type="submission" date="2013-08" db="EMBL/GenBank/DDBJ databases">
        <authorList>
            <person name="Mendez C."/>
            <person name="Richter M."/>
            <person name="Ferrer M."/>
            <person name="Sanchez J."/>
        </authorList>
    </citation>
    <scope>NUCLEOTIDE SEQUENCE</scope>
</reference>
<dbReference type="InterPro" id="IPR027417">
    <property type="entry name" value="P-loop_NTPase"/>
</dbReference>
<feature type="non-terminal residue" evidence="2">
    <location>
        <position position="938"/>
    </location>
</feature>
<reference evidence="2" key="2">
    <citation type="journal article" date="2014" name="ISME J.">
        <title>Microbial stratification in low pH oxic and suboxic macroscopic growths along an acid mine drainage.</title>
        <authorList>
            <person name="Mendez-Garcia C."/>
            <person name="Mesa V."/>
            <person name="Sprenger R.R."/>
            <person name="Richter M."/>
            <person name="Diez M.S."/>
            <person name="Solano J."/>
            <person name="Bargiela R."/>
            <person name="Golyshina O.V."/>
            <person name="Manteca A."/>
            <person name="Ramos J.L."/>
            <person name="Gallego J.R."/>
            <person name="Llorente I."/>
            <person name="Martins Dos Santos V.A."/>
            <person name="Jensen O.N."/>
            <person name="Pelaez A.I."/>
            <person name="Sanchez J."/>
            <person name="Ferrer M."/>
        </authorList>
    </citation>
    <scope>NUCLEOTIDE SEQUENCE</scope>
</reference>
<gene>
    <name evidence="2" type="ORF">B1A_15682</name>
</gene>